<dbReference type="Pfam" id="PF00254">
    <property type="entry name" value="FKBP_C"/>
    <property type="match status" value="1"/>
</dbReference>
<evidence type="ECO:0000256" key="5">
    <source>
        <dbReference type="PROSITE-ProRule" id="PRU00277"/>
    </source>
</evidence>
<proteinExistence type="predicted"/>
<sequence length="379" mass="40743">MEAFAISLRGGDVAKELTVLRGEDRAVLITQITLAQYDGARSNHKQRDGEDARKDTSGAGERICVMLVGSAGSSELDSDEDEQESGHNGLGASPAAPRVLESCIAVLIPGVCESVSLHVYVAKQGMEIRAHGSRKATVSVTGNALPLPESYDSDADADYDPEAEEVIGDEDLEDEPPQLVPAATATLARTDTRKRPAIPDPEELAAEVLARKKANKAGEVAMRKDPKPELVPKNKVEKKTDPKSVAVPVEQSGKKPVAKLPKVEDGERDLKELPLGLKYRDFVVGSGQRPRRGREVHVSYTLRLPNGKKVDASGNKGFTFRFGIGQVIRGWDLGIASMREGGERFLQVPPELGYGKKGAPPDIPGNSVLMFDVKLLRAG</sequence>
<evidence type="ECO:0000313" key="8">
    <source>
        <dbReference type="EMBL" id="KAA8495419.1"/>
    </source>
</evidence>
<evidence type="ECO:0000259" key="7">
    <source>
        <dbReference type="PROSITE" id="PS50059"/>
    </source>
</evidence>
<feature type="domain" description="PPIase FKBP-type" evidence="7">
    <location>
        <begin position="293"/>
        <end position="379"/>
    </location>
</feature>
<dbReference type="EC" id="5.2.1.8" evidence="2 5"/>
<evidence type="ECO:0000256" key="4">
    <source>
        <dbReference type="ARBA" id="ARBA00023235"/>
    </source>
</evidence>
<dbReference type="AlphaFoldDB" id="A0A5J4YV90"/>
<dbReference type="OrthoDB" id="3654at2759"/>
<dbReference type="PANTHER" id="PTHR43811:SF19">
    <property type="entry name" value="39 KDA FK506-BINDING NUCLEAR PROTEIN"/>
    <property type="match status" value="1"/>
</dbReference>
<accession>A0A5J4YV90</accession>
<dbReference type="GO" id="GO:0003755">
    <property type="term" value="F:peptidyl-prolyl cis-trans isomerase activity"/>
    <property type="evidence" value="ECO:0007669"/>
    <property type="project" value="UniProtKB-KW"/>
</dbReference>
<name>A0A5J4YV90_PORPP</name>
<reference evidence="9" key="1">
    <citation type="journal article" date="2019" name="Nat. Commun.">
        <title>Expansion of phycobilisome linker gene families in mesophilic red algae.</title>
        <authorList>
            <person name="Lee J."/>
            <person name="Kim D."/>
            <person name="Bhattacharya D."/>
            <person name="Yoon H.S."/>
        </authorList>
    </citation>
    <scope>NUCLEOTIDE SEQUENCE [LARGE SCALE GENOMIC DNA]</scope>
    <source>
        <strain evidence="9">CCMP 1328</strain>
    </source>
</reference>
<dbReference type="PANTHER" id="PTHR43811">
    <property type="entry name" value="FKBP-TYPE PEPTIDYL-PROLYL CIS-TRANS ISOMERASE FKPA"/>
    <property type="match status" value="1"/>
</dbReference>
<dbReference type="Gene3D" id="3.10.50.40">
    <property type="match status" value="1"/>
</dbReference>
<evidence type="ECO:0000256" key="2">
    <source>
        <dbReference type="ARBA" id="ARBA00013194"/>
    </source>
</evidence>
<dbReference type="InterPro" id="IPR001179">
    <property type="entry name" value="PPIase_FKBP_dom"/>
</dbReference>
<dbReference type="SUPFAM" id="SSF54534">
    <property type="entry name" value="FKBP-like"/>
    <property type="match status" value="1"/>
</dbReference>
<gene>
    <name evidence="8" type="ORF">FVE85_1574</name>
</gene>
<evidence type="ECO:0000256" key="1">
    <source>
        <dbReference type="ARBA" id="ARBA00000971"/>
    </source>
</evidence>
<comment type="caution">
    <text evidence="8">The sequence shown here is derived from an EMBL/GenBank/DDBJ whole genome shotgun (WGS) entry which is preliminary data.</text>
</comment>
<evidence type="ECO:0000313" key="9">
    <source>
        <dbReference type="Proteomes" id="UP000324585"/>
    </source>
</evidence>
<protein>
    <recommendedName>
        <fullName evidence="2 5">peptidylprolyl isomerase</fullName>
        <ecNumber evidence="2 5">5.2.1.8</ecNumber>
    </recommendedName>
</protein>
<dbReference type="EMBL" id="VRMN01000003">
    <property type="protein sequence ID" value="KAA8495419.1"/>
    <property type="molecule type" value="Genomic_DNA"/>
</dbReference>
<organism evidence="8 9">
    <name type="scientific">Porphyridium purpureum</name>
    <name type="common">Red alga</name>
    <name type="synonym">Porphyridium cruentum</name>
    <dbReference type="NCBI Taxonomy" id="35688"/>
    <lineage>
        <taxon>Eukaryota</taxon>
        <taxon>Rhodophyta</taxon>
        <taxon>Bangiophyceae</taxon>
        <taxon>Porphyridiales</taxon>
        <taxon>Porphyridiaceae</taxon>
        <taxon>Porphyridium</taxon>
    </lineage>
</organism>
<keyword evidence="9" id="KW-1185">Reference proteome</keyword>
<dbReference type="Proteomes" id="UP000324585">
    <property type="component" value="Unassembled WGS sequence"/>
</dbReference>
<evidence type="ECO:0000256" key="3">
    <source>
        <dbReference type="ARBA" id="ARBA00023110"/>
    </source>
</evidence>
<feature type="region of interest" description="Disordered" evidence="6">
    <location>
        <begin position="236"/>
        <end position="257"/>
    </location>
</feature>
<dbReference type="InterPro" id="IPR046357">
    <property type="entry name" value="PPIase_dom_sf"/>
</dbReference>
<keyword evidence="4 5" id="KW-0413">Isomerase</keyword>
<keyword evidence="3 5" id="KW-0697">Rotamase</keyword>
<dbReference type="PROSITE" id="PS50059">
    <property type="entry name" value="FKBP_PPIASE"/>
    <property type="match status" value="1"/>
</dbReference>
<comment type="catalytic activity">
    <reaction evidence="1 5">
        <text>[protein]-peptidylproline (omega=180) = [protein]-peptidylproline (omega=0)</text>
        <dbReference type="Rhea" id="RHEA:16237"/>
        <dbReference type="Rhea" id="RHEA-COMP:10747"/>
        <dbReference type="Rhea" id="RHEA-COMP:10748"/>
        <dbReference type="ChEBI" id="CHEBI:83833"/>
        <dbReference type="ChEBI" id="CHEBI:83834"/>
        <dbReference type="EC" id="5.2.1.8"/>
    </reaction>
</comment>
<evidence type="ECO:0000256" key="6">
    <source>
        <dbReference type="SAM" id="MobiDB-lite"/>
    </source>
</evidence>
<feature type="region of interest" description="Disordered" evidence="6">
    <location>
        <begin position="73"/>
        <end position="94"/>
    </location>
</feature>